<sequence>MSMVSTNIDIPNPLRRIYIHELPVLDVRTRLTTELKNAMKSRNKFASTVLRSVLAEVYTADKNPSGAVSNSQIVSILRKAISRRAESAEKYAVASRLDLADTESREAKYLETFLPPSLSEADIDALLNKLAVEQNLMTNDPKRAMGTLLRSFFGQVDKALVDGLFVKQRAEVVLDKLRQK</sequence>
<dbReference type="OrthoDB" id="538640at2759"/>
<dbReference type="EMBL" id="LNZH02000198">
    <property type="protein sequence ID" value="OCB86937.1"/>
    <property type="molecule type" value="Genomic_DNA"/>
</dbReference>
<dbReference type="PANTHER" id="PTHR28055">
    <property type="entry name" value="ALTERED INHERITANCE OF MITOCHONDRIA PROTEIN 41, MITOCHONDRIAL"/>
    <property type="match status" value="1"/>
</dbReference>
<dbReference type="GO" id="GO:0016884">
    <property type="term" value="F:carbon-nitrogen ligase activity, with glutamine as amido-N-donor"/>
    <property type="evidence" value="ECO:0007669"/>
    <property type="project" value="UniProtKB-UniRule"/>
</dbReference>
<dbReference type="GO" id="GO:0005739">
    <property type="term" value="C:mitochondrion"/>
    <property type="evidence" value="ECO:0007669"/>
    <property type="project" value="UniProtKB-SubCell"/>
</dbReference>
<evidence type="ECO:0000313" key="2">
    <source>
        <dbReference type="EMBL" id="OCB86937.1"/>
    </source>
</evidence>
<dbReference type="SUPFAM" id="SSF89095">
    <property type="entry name" value="GatB/YqeY motif"/>
    <property type="match status" value="1"/>
</dbReference>
<evidence type="ECO:0000313" key="3">
    <source>
        <dbReference type="Proteomes" id="UP000757232"/>
    </source>
</evidence>
<comment type="similarity">
    <text evidence="1">Belongs to the AIM41 family.</text>
</comment>
<comment type="subcellular location">
    <subcellularLocation>
        <location evidence="1">Mitochondrion</location>
    </subcellularLocation>
</comment>
<comment type="caution">
    <text evidence="2">The sequence shown here is derived from an EMBL/GenBank/DDBJ whole genome shotgun (WGS) entry which is preliminary data.</text>
</comment>
<evidence type="ECO:0000256" key="1">
    <source>
        <dbReference type="RuleBase" id="RU365099"/>
    </source>
</evidence>
<keyword evidence="3" id="KW-1185">Reference proteome</keyword>
<dbReference type="Gene3D" id="1.10.1510.10">
    <property type="entry name" value="Uncharacterised protein YqeY/AIM41 PF09424, N-terminal domain"/>
    <property type="match status" value="1"/>
</dbReference>
<keyword evidence="1" id="KW-0496">Mitochondrion</keyword>
<dbReference type="PANTHER" id="PTHR28055:SF1">
    <property type="entry name" value="ALTERED INHERITANCE OF MITOCHONDRIA PROTEIN 41, MITOCHONDRIAL"/>
    <property type="match status" value="1"/>
</dbReference>
<accession>A0A9Q5HVT8</accession>
<dbReference type="InterPro" id="IPR019004">
    <property type="entry name" value="YqeY/Aim41"/>
</dbReference>
<organism evidence="2 3">
    <name type="scientific">Sanghuangporus baumii</name>
    <name type="common">Phellinus baumii</name>
    <dbReference type="NCBI Taxonomy" id="108892"/>
    <lineage>
        <taxon>Eukaryota</taxon>
        <taxon>Fungi</taxon>
        <taxon>Dikarya</taxon>
        <taxon>Basidiomycota</taxon>
        <taxon>Agaricomycotina</taxon>
        <taxon>Agaricomycetes</taxon>
        <taxon>Hymenochaetales</taxon>
        <taxon>Hymenochaetaceae</taxon>
        <taxon>Sanghuangporus</taxon>
    </lineage>
</organism>
<dbReference type="Pfam" id="PF09424">
    <property type="entry name" value="YqeY"/>
    <property type="match status" value="1"/>
</dbReference>
<proteinExistence type="inferred from homology"/>
<dbReference type="Proteomes" id="UP000757232">
    <property type="component" value="Unassembled WGS sequence"/>
</dbReference>
<name>A0A9Q5HVT8_SANBA</name>
<protein>
    <recommendedName>
        <fullName evidence="1">Altered inheritance of mitochondria protein 41</fullName>
    </recommendedName>
</protein>
<dbReference type="AlphaFoldDB" id="A0A9Q5HVT8"/>
<reference evidence="2" key="1">
    <citation type="submission" date="2016-06" db="EMBL/GenBank/DDBJ databases">
        <title>Draft Genome sequence of the fungus Inonotus baumii.</title>
        <authorList>
            <person name="Zhu H."/>
            <person name="Lin W."/>
        </authorList>
    </citation>
    <scope>NUCLEOTIDE SEQUENCE</scope>
    <source>
        <strain evidence="2">821</strain>
    </source>
</reference>
<dbReference type="InterPro" id="IPR042184">
    <property type="entry name" value="YqeY/Aim41_N"/>
</dbReference>
<dbReference type="InterPro" id="IPR003789">
    <property type="entry name" value="Asn/Gln_tRNA_amidoTrase-B-like"/>
</dbReference>
<gene>
    <name evidence="1" type="primary">AIM41</name>
    <name evidence="2" type="ORF">A7U60_g6111</name>
</gene>